<proteinExistence type="predicted"/>
<sequence length="195" mass="21589">MILVAIAMLFTIIALFTPAWQHFNTPDGPSIGIVSHTCGVFNQETCRTYQGYKRPYEKAVLAFMILAWIFEAFCLLAGLLALISPTKFEKAFLSLPLLSLMTTIFLLIAFVVYASKYQSTTTVIPPNQGGIYGNRELGYSFGLAIVAFILSVFATTLGFIAYSLRRRYTTTIATYPTATSHVNVVKTEEVVVTRS</sequence>
<name>A0AC34FM27_9BILA</name>
<dbReference type="WBParaSite" id="ES5_v2.g18356.t1">
    <property type="protein sequence ID" value="ES5_v2.g18356.t1"/>
    <property type="gene ID" value="ES5_v2.g18356"/>
</dbReference>
<protein>
    <submittedName>
        <fullName evidence="2">MARVEL domain-containing protein</fullName>
    </submittedName>
</protein>
<reference evidence="2" key="1">
    <citation type="submission" date="2022-11" db="UniProtKB">
        <authorList>
            <consortium name="WormBaseParasite"/>
        </authorList>
    </citation>
    <scope>IDENTIFICATION</scope>
</reference>
<evidence type="ECO:0000313" key="1">
    <source>
        <dbReference type="Proteomes" id="UP000887579"/>
    </source>
</evidence>
<accession>A0AC34FM27</accession>
<dbReference type="Proteomes" id="UP000887579">
    <property type="component" value="Unplaced"/>
</dbReference>
<organism evidence="1 2">
    <name type="scientific">Panagrolaimus sp. ES5</name>
    <dbReference type="NCBI Taxonomy" id="591445"/>
    <lineage>
        <taxon>Eukaryota</taxon>
        <taxon>Metazoa</taxon>
        <taxon>Ecdysozoa</taxon>
        <taxon>Nematoda</taxon>
        <taxon>Chromadorea</taxon>
        <taxon>Rhabditida</taxon>
        <taxon>Tylenchina</taxon>
        <taxon>Panagrolaimomorpha</taxon>
        <taxon>Panagrolaimoidea</taxon>
        <taxon>Panagrolaimidae</taxon>
        <taxon>Panagrolaimus</taxon>
    </lineage>
</organism>
<evidence type="ECO:0000313" key="2">
    <source>
        <dbReference type="WBParaSite" id="ES5_v2.g18356.t1"/>
    </source>
</evidence>